<dbReference type="PRINTS" id="PR00385">
    <property type="entry name" value="P450"/>
</dbReference>
<dbReference type="EMBL" id="FJOG01000004">
    <property type="protein sequence ID" value="CZR53892.1"/>
    <property type="molecule type" value="Genomic_DNA"/>
</dbReference>
<comment type="cofactor">
    <cofactor evidence="1 5">
        <name>heme</name>
        <dbReference type="ChEBI" id="CHEBI:30413"/>
    </cofactor>
</comment>
<evidence type="ECO:0000256" key="4">
    <source>
        <dbReference type="ARBA" id="ARBA00023004"/>
    </source>
</evidence>
<dbReference type="PANTHER" id="PTHR24305">
    <property type="entry name" value="CYTOCHROME P450"/>
    <property type="match status" value="1"/>
</dbReference>
<evidence type="ECO:0000256" key="3">
    <source>
        <dbReference type="ARBA" id="ARBA00022723"/>
    </source>
</evidence>
<gene>
    <name evidence="6" type="ORF">PAC_03774</name>
</gene>
<keyword evidence="7" id="KW-1185">Reference proteome</keyword>
<name>A0A1L7WMA5_9HELO</name>
<dbReference type="PANTHER" id="PTHR24305:SF87">
    <property type="entry name" value="CYTOCHROME P450 MONOOXYGENASE ALND-RELATED"/>
    <property type="match status" value="1"/>
</dbReference>
<comment type="similarity">
    <text evidence="2">Belongs to the cytochrome P450 family.</text>
</comment>
<evidence type="ECO:0000256" key="5">
    <source>
        <dbReference type="PIRSR" id="PIRSR602403-1"/>
    </source>
</evidence>
<dbReference type="GO" id="GO:0005506">
    <property type="term" value="F:iron ion binding"/>
    <property type="evidence" value="ECO:0007669"/>
    <property type="project" value="InterPro"/>
</dbReference>
<dbReference type="CDD" id="cd00302">
    <property type="entry name" value="cytochrome_P450"/>
    <property type="match status" value="1"/>
</dbReference>
<keyword evidence="4 5" id="KW-0408">Iron</keyword>
<evidence type="ECO:0000256" key="2">
    <source>
        <dbReference type="ARBA" id="ARBA00010617"/>
    </source>
</evidence>
<dbReference type="AlphaFoldDB" id="A0A1L7WMA5"/>
<dbReference type="InterPro" id="IPR050121">
    <property type="entry name" value="Cytochrome_P450_monoxygenase"/>
</dbReference>
<evidence type="ECO:0000256" key="1">
    <source>
        <dbReference type="ARBA" id="ARBA00001971"/>
    </source>
</evidence>
<dbReference type="SUPFAM" id="SSF48264">
    <property type="entry name" value="Cytochrome P450"/>
    <property type="match status" value="1"/>
</dbReference>
<feature type="binding site" description="axial binding residue" evidence="5">
    <location>
        <position position="492"/>
    </location>
    <ligand>
        <name>heme</name>
        <dbReference type="ChEBI" id="CHEBI:30413"/>
    </ligand>
    <ligandPart>
        <name>Fe</name>
        <dbReference type="ChEBI" id="CHEBI:18248"/>
    </ligandPart>
</feature>
<dbReference type="InterPro" id="IPR001128">
    <property type="entry name" value="Cyt_P450"/>
</dbReference>
<dbReference type="OrthoDB" id="1470350at2759"/>
<proteinExistence type="inferred from homology"/>
<dbReference type="InterPro" id="IPR036396">
    <property type="entry name" value="Cyt_P450_sf"/>
</dbReference>
<dbReference type="STRING" id="576137.A0A1L7WMA5"/>
<dbReference type="GO" id="GO:0020037">
    <property type="term" value="F:heme binding"/>
    <property type="evidence" value="ECO:0007669"/>
    <property type="project" value="InterPro"/>
</dbReference>
<accession>A0A1L7WMA5</accession>
<dbReference type="GO" id="GO:0016705">
    <property type="term" value="F:oxidoreductase activity, acting on paired donors, with incorporation or reduction of molecular oxygen"/>
    <property type="evidence" value="ECO:0007669"/>
    <property type="project" value="InterPro"/>
</dbReference>
<dbReference type="Gene3D" id="1.10.630.10">
    <property type="entry name" value="Cytochrome P450"/>
    <property type="match status" value="1"/>
</dbReference>
<evidence type="ECO:0000313" key="7">
    <source>
        <dbReference type="Proteomes" id="UP000184330"/>
    </source>
</evidence>
<dbReference type="Proteomes" id="UP000184330">
    <property type="component" value="Unassembled WGS sequence"/>
</dbReference>
<dbReference type="FunFam" id="1.10.630.10:FF:000090">
    <property type="entry name" value="Cytochrome P450 monooxygenase"/>
    <property type="match status" value="1"/>
</dbReference>
<dbReference type="PRINTS" id="PR00465">
    <property type="entry name" value="EP450IV"/>
</dbReference>
<dbReference type="InterPro" id="IPR002403">
    <property type="entry name" value="Cyt_P450_E_grp-IV"/>
</dbReference>
<keyword evidence="5" id="KW-0349">Heme</keyword>
<keyword evidence="3 5" id="KW-0479">Metal-binding</keyword>
<protein>
    <submittedName>
        <fullName evidence="6">Related to Leukotriene B4 omega-hydroxylase</fullName>
    </submittedName>
</protein>
<dbReference type="Pfam" id="PF00067">
    <property type="entry name" value="p450"/>
    <property type="match status" value="1"/>
</dbReference>
<evidence type="ECO:0000313" key="6">
    <source>
        <dbReference type="EMBL" id="CZR53892.1"/>
    </source>
</evidence>
<reference evidence="6 7" key="1">
    <citation type="submission" date="2016-03" db="EMBL/GenBank/DDBJ databases">
        <authorList>
            <person name="Ploux O."/>
        </authorList>
    </citation>
    <scope>NUCLEOTIDE SEQUENCE [LARGE SCALE GENOMIC DNA]</scope>
    <source>
        <strain evidence="6 7">UAMH 11012</strain>
    </source>
</reference>
<dbReference type="GO" id="GO:0004497">
    <property type="term" value="F:monooxygenase activity"/>
    <property type="evidence" value="ECO:0007669"/>
    <property type="project" value="InterPro"/>
</dbReference>
<sequence>MMSLTQSFHLFGDDPSTAKSVQLGEKQDLVALKKLLVNAFRIAGKQELGFQDSKQALETFEDVISSSGPVGITLDGGRVKKIDGPAGLPIVGNYYEYFPDTIGNRGRLFKKYGSIFKLTNMGQPIHFTNDPAIAMVAMAEGQYFTKKINSVHPLFTTKDNTALFIGDTETENWSLSHKFIPPSMSPKAVRHYTPKMQACVRQSFKVFDQLDEENISFNATPYMLKLASAFIGDVVLGMDFGQLESKDSPLHPLIEQIFSWLAAFQRVSTKGGWYASLPFGDPKLMRDNRAKLWAMLGEQVDVARQDIGPDLPLHDAALEAKSILDYLLRAVDKEGKKYPVELLYSNIVIVAAAGFLTTATLLSWLLYSMSVYPGVQDRLIQELVDHGINENTVWTPELSNSLPYLTNFIKETQRLHNPAHQPARTSKKEVILPGGYRLPAEQCLVSSLYDLHTNPKVWENPQRFDPDRWDTEAVKNRPQGSYLPFATGPRGCIGFNLTLGEVKVLLPELVYRYEFLKDGDEPVQYDPEFLVIKPLNFYVRAKKRTHWPEPTAKA</sequence>
<organism evidence="6 7">
    <name type="scientific">Phialocephala subalpina</name>
    <dbReference type="NCBI Taxonomy" id="576137"/>
    <lineage>
        <taxon>Eukaryota</taxon>
        <taxon>Fungi</taxon>
        <taxon>Dikarya</taxon>
        <taxon>Ascomycota</taxon>
        <taxon>Pezizomycotina</taxon>
        <taxon>Leotiomycetes</taxon>
        <taxon>Helotiales</taxon>
        <taxon>Mollisiaceae</taxon>
        <taxon>Phialocephala</taxon>
        <taxon>Phialocephala fortinii species complex</taxon>
    </lineage>
</organism>